<dbReference type="InterPro" id="IPR029035">
    <property type="entry name" value="DHS-like_NAD/FAD-binding_dom"/>
</dbReference>
<dbReference type="RefSeq" id="WP_270056491.1">
    <property type="nucleotide sequence ID" value="NZ_CP115149.1"/>
</dbReference>
<keyword evidence="3 7" id="KW-0479">Metal-binding</keyword>
<comment type="cofactor">
    <cofactor evidence="7">
        <name>Mg(2+)</name>
        <dbReference type="ChEBI" id="CHEBI:18420"/>
    </cofactor>
    <cofactor evidence="7">
        <name>Mn(2+)</name>
        <dbReference type="ChEBI" id="CHEBI:29035"/>
    </cofactor>
</comment>
<dbReference type="EC" id="2.2.1.9" evidence="7"/>
<comment type="pathway">
    <text evidence="7">Quinol/quinone metabolism; 1,4-dihydroxy-2-naphthoate biosynthesis; 1,4-dihydroxy-2-naphthoate from chorismate: step 2/7.</text>
</comment>
<dbReference type="Gene3D" id="3.40.50.1220">
    <property type="entry name" value="TPP-binding domain"/>
    <property type="match status" value="1"/>
</dbReference>
<keyword evidence="11" id="KW-1185">Reference proteome</keyword>
<dbReference type="InterPro" id="IPR004433">
    <property type="entry name" value="MenaQ_synth_MenD"/>
</dbReference>
<protein>
    <recommendedName>
        <fullName evidence="7">2-succinyl-5-enolpyruvyl-6-hydroxy-3-cyclohexene-1-carboxylate synthase</fullName>
        <shortName evidence="7">SEPHCHC synthase</shortName>
        <ecNumber evidence="7">2.2.1.9</ecNumber>
    </recommendedName>
    <alternativeName>
        <fullName evidence="7">Menaquinone biosynthesis protein MenD</fullName>
    </alternativeName>
</protein>
<comment type="subunit">
    <text evidence="7">Homodimer.</text>
</comment>
<evidence type="ECO:0000256" key="2">
    <source>
        <dbReference type="ARBA" id="ARBA00022679"/>
    </source>
</evidence>
<feature type="domain" description="Thiamine pyrophosphate enzyme N-terminal TPP-binding" evidence="9">
    <location>
        <begin position="10"/>
        <end position="125"/>
    </location>
</feature>
<dbReference type="Proteomes" id="UP001212803">
    <property type="component" value="Chromosome"/>
</dbReference>
<keyword evidence="5 7" id="KW-0786">Thiamine pyrophosphate</keyword>
<dbReference type="PANTHER" id="PTHR42916">
    <property type="entry name" value="2-SUCCINYL-5-ENOLPYRUVYL-6-HYDROXY-3-CYCLOHEXENE-1-CARBOXYLATE SYNTHASE"/>
    <property type="match status" value="1"/>
</dbReference>
<keyword evidence="4 7" id="KW-0460">Magnesium</keyword>
<gene>
    <name evidence="7 10" type="primary">menD</name>
    <name evidence="10" type="ORF">O0235_14550</name>
</gene>
<evidence type="ECO:0000313" key="11">
    <source>
        <dbReference type="Proteomes" id="UP001212803"/>
    </source>
</evidence>
<organism evidence="10 11">
    <name type="scientific">Tepidiforma flava</name>
    <dbReference type="NCBI Taxonomy" id="3004094"/>
    <lineage>
        <taxon>Bacteria</taxon>
        <taxon>Bacillati</taxon>
        <taxon>Chloroflexota</taxon>
        <taxon>Tepidiformia</taxon>
        <taxon>Tepidiformales</taxon>
        <taxon>Tepidiformaceae</taxon>
        <taxon>Tepidiforma</taxon>
    </lineage>
</organism>
<dbReference type="InterPro" id="IPR011766">
    <property type="entry name" value="TPP_enzyme_TPP-bd"/>
</dbReference>
<dbReference type="InterPro" id="IPR012001">
    <property type="entry name" value="Thiamin_PyroP_enz_TPP-bd_dom"/>
</dbReference>
<name>A0ABY7M8C9_9CHLR</name>
<dbReference type="EMBL" id="CP115149">
    <property type="protein sequence ID" value="WBL35966.1"/>
    <property type="molecule type" value="Genomic_DNA"/>
</dbReference>
<sequence>MSIARANTAAARALVAGLARAGVRHAVVTPGSRSTPLVFALAEQDVICPRLVIDERSAGFFALGLARATGTPVPIACTSGTAVANLFPAVAEANLSRVPIIALTADRPPRLRDVGAAQTIDQVHLFGRHVRWSVDLPAPASPSDAPAYEVAGRRAVSMALAGIPGPVQVNAPFEEPLVEAPADHPAGWHPATGTLPRPVHPPDAAAIADVRLQLERARRPLIVAGPETGGLPCTPLLRLARALDAPVLADPLSGLRAGVDEGAPVLDAYDAWLRAVTPPAPDFVLRFGSAPTSKVLNQFLASLGGVPQVLVDLPGGFREPNGLVPALLPGDPGEAALALEDVRAAIEPGWCAAWVEADRAARAALDGACRQEDGAFEGRVFFELRDALPAGAALVAGNSMPVRDLDDFFGLREAPLDIAANRGANGIDGVVSTAAGAAAGGRPTAVVVGDVSFLHDLNALWLAREHALPLLVVVVNNDGGGIFHYLPQVAHEQQFERWFATPPRIDACRAAALFDLPAAGVESWPGFRAQVAAWLERGGPAVLELKSGRAENVAMHRRAWEAAGRAAAEVFGR</sequence>
<evidence type="ECO:0000259" key="9">
    <source>
        <dbReference type="Pfam" id="PF02776"/>
    </source>
</evidence>
<dbReference type="SUPFAM" id="SSF52467">
    <property type="entry name" value="DHS-like NAD/FAD-binding domain"/>
    <property type="match status" value="1"/>
</dbReference>
<dbReference type="Gene3D" id="3.40.50.970">
    <property type="match status" value="2"/>
</dbReference>
<comment type="similarity">
    <text evidence="7">Belongs to the TPP enzyme family. MenD subfamily.</text>
</comment>
<evidence type="ECO:0000313" key="10">
    <source>
        <dbReference type="EMBL" id="WBL35966.1"/>
    </source>
</evidence>
<comment type="function">
    <text evidence="7">Catalyzes the thiamine diphosphate-dependent decarboxylation of 2-oxoglutarate and the subsequent addition of the resulting succinic semialdehyde-thiamine pyrophosphate anion to isochorismate to yield 2-succinyl-5-enolpyruvyl-6-hydroxy-3-cyclohexene-1-carboxylate (SEPHCHC).</text>
</comment>
<evidence type="ECO:0000256" key="6">
    <source>
        <dbReference type="ARBA" id="ARBA00023211"/>
    </source>
</evidence>
<reference evidence="10 11" key="1">
    <citation type="journal article" date="2023" name="ISME J.">
        <title>Thermophilic Dehalococcoidia with unusual traits shed light on an unexpected past.</title>
        <authorList>
            <person name="Palmer M."/>
            <person name="Covington J.K."/>
            <person name="Zhou E.M."/>
            <person name="Thomas S.C."/>
            <person name="Habib N."/>
            <person name="Seymour C.O."/>
            <person name="Lai D."/>
            <person name="Johnston J."/>
            <person name="Hashimi A."/>
            <person name="Jiao J.Y."/>
            <person name="Muok A.R."/>
            <person name="Liu L."/>
            <person name="Xian W.D."/>
            <person name="Zhi X.Y."/>
            <person name="Li M.M."/>
            <person name="Silva L.P."/>
            <person name="Bowen B.P."/>
            <person name="Louie K."/>
            <person name="Briegel A."/>
            <person name="Pett-Ridge J."/>
            <person name="Weber P.K."/>
            <person name="Tocheva E.I."/>
            <person name="Woyke T."/>
            <person name="Northen T.R."/>
            <person name="Mayali X."/>
            <person name="Li W.J."/>
            <person name="Hedlund B.P."/>
        </authorList>
    </citation>
    <scope>NUCLEOTIDE SEQUENCE [LARGE SCALE GENOMIC DNA]</scope>
    <source>
        <strain evidence="10 11">YIM 72310</strain>
    </source>
</reference>
<dbReference type="InterPro" id="IPR029061">
    <property type="entry name" value="THDP-binding"/>
</dbReference>
<keyword evidence="6 7" id="KW-0464">Manganese</keyword>
<dbReference type="PIRSF" id="PIRSF004983">
    <property type="entry name" value="MenD"/>
    <property type="match status" value="1"/>
</dbReference>
<dbReference type="HAMAP" id="MF_01659">
    <property type="entry name" value="MenD"/>
    <property type="match status" value="1"/>
</dbReference>
<evidence type="ECO:0000256" key="5">
    <source>
        <dbReference type="ARBA" id="ARBA00023052"/>
    </source>
</evidence>
<proteinExistence type="inferred from homology"/>
<evidence type="ECO:0000256" key="7">
    <source>
        <dbReference type="HAMAP-Rule" id="MF_01659"/>
    </source>
</evidence>
<dbReference type="Pfam" id="PF02776">
    <property type="entry name" value="TPP_enzyme_N"/>
    <property type="match status" value="1"/>
</dbReference>
<comment type="pathway">
    <text evidence="7">Quinol/quinone metabolism; menaquinone biosynthesis.</text>
</comment>
<dbReference type="PANTHER" id="PTHR42916:SF1">
    <property type="entry name" value="PROTEIN PHYLLO, CHLOROPLASTIC"/>
    <property type="match status" value="1"/>
</dbReference>
<dbReference type="SUPFAM" id="SSF52518">
    <property type="entry name" value="Thiamin diphosphate-binding fold (THDP-binding)"/>
    <property type="match status" value="2"/>
</dbReference>
<evidence type="ECO:0000256" key="4">
    <source>
        <dbReference type="ARBA" id="ARBA00022842"/>
    </source>
</evidence>
<dbReference type="NCBIfam" id="TIGR00173">
    <property type="entry name" value="menD"/>
    <property type="match status" value="1"/>
</dbReference>
<evidence type="ECO:0000256" key="1">
    <source>
        <dbReference type="ARBA" id="ARBA00022428"/>
    </source>
</evidence>
<dbReference type="CDD" id="cd02009">
    <property type="entry name" value="TPP_SHCHC_synthase"/>
    <property type="match status" value="1"/>
</dbReference>
<accession>A0ABY7M8C9</accession>
<dbReference type="Pfam" id="PF02775">
    <property type="entry name" value="TPP_enzyme_C"/>
    <property type="match status" value="1"/>
</dbReference>
<evidence type="ECO:0000259" key="8">
    <source>
        <dbReference type="Pfam" id="PF02775"/>
    </source>
</evidence>
<keyword evidence="2 7" id="KW-0808">Transferase</keyword>
<dbReference type="GO" id="GO:0070204">
    <property type="term" value="F:2-succinyl-5-enolpyruvyl-6-hydroxy-3-cyclohexene-1-carboxylic-acid synthase activity"/>
    <property type="evidence" value="ECO:0007669"/>
    <property type="project" value="UniProtKB-EC"/>
</dbReference>
<comment type="cofactor">
    <cofactor evidence="7">
        <name>thiamine diphosphate</name>
        <dbReference type="ChEBI" id="CHEBI:58937"/>
    </cofactor>
    <text evidence="7">Binds 1 thiamine pyrophosphate per subunit.</text>
</comment>
<keyword evidence="1 7" id="KW-0474">Menaquinone biosynthesis</keyword>
<dbReference type="CDD" id="cd07037">
    <property type="entry name" value="TPP_PYR_MenD"/>
    <property type="match status" value="1"/>
</dbReference>
<feature type="domain" description="Thiamine pyrophosphate enzyme TPP-binding" evidence="8">
    <location>
        <begin position="431"/>
        <end position="544"/>
    </location>
</feature>
<comment type="catalytic activity">
    <reaction evidence="7">
        <text>isochorismate + 2-oxoglutarate + H(+) = 5-enolpyruvoyl-6-hydroxy-2-succinyl-cyclohex-3-ene-1-carboxylate + CO2</text>
        <dbReference type="Rhea" id="RHEA:25593"/>
        <dbReference type="ChEBI" id="CHEBI:15378"/>
        <dbReference type="ChEBI" id="CHEBI:16526"/>
        <dbReference type="ChEBI" id="CHEBI:16810"/>
        <dbReference type="ChEBI" id="CHEBI:29780"/>
        <dbReference type="ChEBI" id="CHEBI:58818"/>
        <dbReference type="EC" id="2.2.1.9"/>
    </reaction>
</comment>
<evidence type="ECO:0000256" key="3">
    <source>
        <dbReference type="ARBA" id="ARBA00022723"/>
    </source>
</evidence>